<dbReference type="GO" id="GO:0006352">
    <property type="term" value="P:DNA-templated transcription initiation"/>
    <property type="evidence" value="ECO:0007669"/>
    <property type="project" value="InterPro"/>
</dbReference>
<evidence type="ECO:0000313" key="3">
    <source>
        <dbReference type="Proteomes" id="UP001162793"/>
    </source>
</evidence>
<comment type="caution">
    <text evidence="2">The sequence shown here is derived from an EMBL/GenBank/DDBJ whole genome shotgun (WGS) entry which is preliminary data.</text>
</comment>
<name>A0AA42BII7_9RALS</name>
<dbReference type="RefSeq" id="WP_253534420.1">
    <property type="nucleotide sequence ID" value="NZ_JAMYWC010000001.1"/>
</dbReference>
<sequence length="107" mass="11532">MSSQFRYAQDVHCRKDAGDMLLPHPVTGNPGTRNQMHVVGASSPGPAGTISAPQETARERLIELLKQTGEGSKSAFAELCTLTSPKLYSSAYTILRRSGEAEDVLQN</sequence>
<accession>A0AA42BII7</accession>
<dbReference type="EMBL" id="JAMYWC010000001">
    <property type="protein sequence ID" value="MCP1170897.1"/>
    <property type="molecule type" value="Genomic_DNA"/>
</dbReference>
<proteinExistence type="predicted"/>
<dbReference type="Proteomes" id="UP001162793">
    <property type="component" value="Unassembled WGS sequence"/>
</dbReference>
<dbReference type="InterPro" id="IPR013325">
    <property type="entry name" value="RNA_pol_sigma_r2"/>
</dbReference>
<reference evidence="3" key="1">
    <citation type="journal article" date="2023" name="Front. Microbiol.">
        <title>Ralstonia chuxiongensis sp. nov., Ralstonia mojiangensis sp. nov., and Ralstonia soli sp. nov., isolated from tobacco fields, are three novel species in the family Burkholderiaceae.</title>
        <authorList>
            <person name="Lu C.H."/>
            <person name="Zhang Y.Y."/>
            <person name="Jiang N."/>
            <person name="Chen W."/>
            <person name="Shao X."/>
            <person name="Zhao Z.M."/>
            <person name="Lu W.L."/>
            <person name="Hu X."/>
            <person name="Xi Y.X."/>
            <person name="Zou S.Y."/>
            <person name="Wei Q.J."/>
            <person name="Lin Z.L."/>
            <person name="Gong L."/>
            <person name="Gai X.T."/>
            <person name="Zhang L.Q."/>
            <person name="Li J.Y."/>
            <person name="Jin Y."/>
            <person name="Xia Z.Y."/>
        </authorList>
    </citation>
    <scope>NUCLEOTIDE SEQUENCE [LARGE SCALE GENOMIC DNA]</scope>
    <source>
        <strain evidence="3">21YRMH01-3</strain>
    </source>
</reference>
<dbReference type="SUPFAM" id="SSF88946">
    <property type="entry name" value="Sigma2 domain of RNA polymerase sigma factors"/>
    <property type="match status" value="1"/>
</dbReference>
<dbReference type="Gene3D" id="1.10.1740.10">
    <property type="match status" value="1"/>
</dbReference>
<evidence type="ECO:0000313" key="2">
    <source>
        <dbReference type="EMBL" id="MCP1170897.1"/>
    </source>
</evidence>
<evidence type="ECO:0000256" key="1">
    <source>
        <dbReference type="SAM" id="MobiDB-lite"/>
    </source>
</evidence>
<protein>
    <submittedName>
        <fullName evidence="2">Uncharacterized protein</fullName>
    </submittedName>
</protein>
<gene>
    <name evidence="2" type="ORF">NKG59_00940</name>
</gene>
<dbReference type="GO" id="GO:0003700">
    <property type="term" value="F:DNA-binding transcription factor activity"/>
    <property type="evidence" value="ECO:0007669"/>
    <property type="project" value="InterPro"/>
</dbReference>
<feature type="region of interest" description="Disordered" evidence="1">
    <location>
        <begin position="18"/>
        <end position="52"/>
    </location>
</feature>
<organism evidence="2 3">
    <name type="scientific">Ralstonia chuxiongensis</name>
    <dbReference type="NCBI Taxonomy" id="2957504"/>
    <lineage>
        <taxon>Bacteria</taxon>
        <taxon>Pseudomonadati</taxon>
        <taxon>Pseudomonadota</taxon>
        <taxon>Betaproteobacteria</taxon>
        <taxon>Burkholderiales</taxon>
        <taxon>Burkholderiaceae</taxon>
        <taxon>Ralstonia</taxon>
    </lineage>
</organism>
<keyword evidence="3" id="KW-1185">Reference proteome</keyword>
<dbReference type="AlphaFoldDB" id="A0AA42BII7"/>